<evidence type="ECO:0000313" key="3">
    <source>
        <dbReference type="Proteomes" id="UP001519344"/>
    </source>
</evidence>
<evidence type="ECO:0000256" key="1">
    <source>
        <dbReference type="SAM" id="MobiDB-lite"/>
    </source>
</evidence>
<name>A0ABS4HW41_9BACL</name>
<dbReference type="Proteomes" id="UP001519344">
    <property type="component" value="Unassembled WGS sequence"/>
</dbReference>
<comment type="caution">
    <text evidence="2">The sequence shown here is derived from an EMBL/GenBank/DDBJ whole genome shotgun (WGS) entry which is preliminary data.</text>
</comment>
<reference evidence="2 3" key="1">
    <citation type="submission" date="2021-03" db="EMBL/GenBank/DDBJ databases">
        <title>Genomic Encyclopedia of Type Strains, Phase IV (KMG-IV): sequencing the most valuable type-strain genomes for metagenomic binning, comparative biology and taxonomic classification.</title>
        <authorList>
            <person name="Goeker M."/>
        </authorList>
    </citation>
    <scope>NUCLEOTIDE SEQUENCE [LARGE SCALE GENOMIC DNA]</scope>
    <source>
        <strain evidence="2 3">DSM 24950</strain>
    </source>
</reference>
<organism evidence="2 3">
    <name type="scientific">Paenibacillus aceris</name>
    <dbReference type="NCBI Taxonomy" id="869555"/>
    <lineage>
        <taxon>Bacteria</taxon>
        <taxon>Bacillati</taxon>
        <taxon>Bacillota</taxon>
        <taxon>Bacilli</taxon>
        <taxon>Bacillales</taxon>
        <taxon>Paenibacillaceae</taxon>
        <taxon>Paenibacillus</taxon>
    </lineage>
</organism>
<feature type="region of interest" description="Disordered" evidence="1">
    <location>
        <begin position="1"/>
        <end position="34"/>
    </location>
</feature>
<protein>
    <submittedName>
        <fullName evidence="2">Uncharacterized protein</fullName>
    </submittedName>
</protein>
<sequence>MTDSRSEPGLVGTGTNVRSETDLGNGLPNGSREIRHKPLSLEGLNLLI</sequence>
<keyword evidence="3" id="KW-1185">Reference proteome</keyword>
<proteinExistence type="predicted"/>
<accession>A0ABS4HW41</accession>
<evidence type="ECO:0000313" key="2">
    <source>
        <dbReference type="EMBL" id="MBP1962169.1"/>
    </source>
</evidence>
<dbReference type="EMBL" id="JAGGKV010000002">
    <property type="protein sequence ID" value="MBP1962169.1"/>
    <property type="molecule type" value="Genomic_DNA"/>
</dbReference>
<gene>
    <name evidence="2" type="ORF">J2Z65_001367</name>
</gene>